<accession>A0A822CSN0</accession>
<sequence>TSSTTEEVPSLEQQTSIITTDQKKDEDILSTAMESNFETSLDTITKSSTITNETVQDIVLNSTEQTSSPEEKEQISTIQQTRSYV</sequence>
<organism evidence="2 3">
    <name type="scientific">Rotaria socialis</name>
    <dbReference type="NCBI Taxonomy" id="392032"/>
    <lineage>
        <taxon>Eukaryota</taxon>
        <taxon>Metazoa</taxon>
        <taxon>Spiralia</taxon>
        <taxon>Gnathifera</taxon>
        <taxon>Rotifera</taxon>
        <taxon>Eurotatoria</taxon>
        <taxon>Bdelloidea</taxon>
        <taxon>Philodinida</taxon>
        <taxon>Philodinidae</taxon>
        <taxon>Rotaria</taxon>
    </lineage>
</organism>
<comment type="caution">
    <text evidence="2">The sequence shown here is derived from an EMBL/GenBank/DDBJ whole genome shotgun (WGS) entry which is preliminary data.</text>
</comment>
<dbReference type="AlphaFoldDB" id="A0A822CSN0"/>
<feature type="compositionally biased region" description="Polar residues" evidence="1">
    <location>
        <begin position="1"/>
        <end position="20"/>
    </location>
</feature>
<feature type="non-terminal residue" evidence="2">
    <location>
        <position position="1"/>
    </location>
</feature>
<feature type="compositionally biased region" description="Polar residues" evidence="1">
    <location>
        <begin position="75"/>
        <end position="85"/>
    </location>
</feature>
<dbReference type="Proteomes" id="UP000663848">
    <property type="component" value="Unassembled WGS sequence"/>
</dbReference>
<feature type="non-terminal residue" evidence="2">
    <location>
        <position position="85"/>
    </location>
</feature>
<evidence type="ECO:0000256" key="1">
    <source>
        <dbReference type="SAM" id="MobiDB-lite"/>
    </source>
</evidence>
<name>A0A822CSN0_9BILA</name>
<protein>
    <submittedName>
        <fullName evidence="2">Uncharacterized protein</fullName>
    </submittedName>
</protein>
<feature type="region of interest" description="Disordered" evidence="1">
    <location>
        <begin position="1"/>
        <end position="23"/>
    </location>
</feature>
<feature type="region of interest" description="Disordered" evidence="1">
    <location>
        <begin position="62"/>
        <end position="85"/>
    </location>
</feature>
<evidence type="ECO:0000313" key="2">
    <source>
        <dbReference type="EMBL" id="CAF5051064.1"/>
    </source>
</evidence>
<proteinExistence type="predicted"/>
<reference evidence="2" key="1">
    <citation type="submission" date="2021-02" db="EMBL/GenBank/DDBJ databases">
        <authorList>
            <person name="Nowell W R."/>
        </authorList>
    </citation>
    <scope>NUCLEOTIDE SEQUENCE</scope>
</reference>
<gene>
    <name evidence="2" type="ORF">QYT958_LOCUS42050</name>
</gene>
<evidence type="ECO:0000313" key="3">
    <source>
        <dbReference type="Proteomes" id="UP000663848"/>
    </source>
</evidence>
<dbReference type="EMBL" id="CAJOBR010051128">
    <property type="protein sequence ID" value="CAF5051064.1"/>
    <property type="molecule type" value="Genomic_DNA"/>
</dbReference>